<proteinExistence type="predicted"/>
<dbReference type="OrthoDB" id="9864330at2"/>
<evidence type="ECO:0000313" key="3">
    <source>
        <dbReference type="Proteomes" id="UP000070394"/>
    </source>
</evidence>
<dbReference type="STRING" id="467210.HMPREF1866_00001"/>
<accession>A0A134A0M0</accession>
<organism evidence="2 3">
    <name type="scientific">Lachnoanaerobaculum saburreum</name>
    <dbReference type="NCBI Taxonomy" id="467210"/>
    <lineage>
        <taxon>Bacteria</taxon>
        <taxon>Bacillati</taxon>
        <taxon>Bacillota</taxon>
        <taxon>Clostridia</taxon>
        <taxon>Lachnospirales</taxon>
        <taxon>Lachnospiraceae</taxon>
        <taxon>Lachnoanaerobaculum</taxon>
    </lineage>
</organism>
<gene>
    <name evidence="2" type="ORF">HMPREF1866_00001</name>
</gene>
<evidence type="ECO:0008006" key="4">
    <source>
        <dbReference type="Google" id="ProtNLM"/>
    </source>
</evidence>
<comment type="caution">
    <text evidence="2">The sequence shown here is derived from an EMBL/GenBank/DDBJ whole genome shotgun (WGS) entry which is preliminary data.</text>
</comment>
<keyword evidence="3" id="KW-1185">Reference proteome</keyword>
<feature type="signal peptide" evidence="1">
    <location>
        <begin position="1"/>
        <end position="18"/>
    </location>
</feature>
<dbReference type="RefSeq" id="WP_060930057.1">
    <property type="nucleotide sequence ID" value="NZ_KQ959772.1"/>
</dbReference>
<feature type="chain" id="PRO_5038640702" description="FG-GAP repeat protein" evidence="1">
    <location>
        <begin position="19"/>
        <end position="397"/>
    </location>
</feature>
<evidence type="ECO:0000256" key="1">
    <source>
        <dbReference type="SAM" id="SignalP"/>
    </source>
</evidence>
<reference evidence="3" key="1">
    <citation type="submission" date="2016-01" db="EMBL/GenBank/DDBJ databases">
        <authorList>
            <person name="Mitreva M."/>
            <person name="Pepin K.H."/>
            <person name="Mihindukulasuriya K.A."/>
            <person name="Fulton R."/>
            <person name="Fronick C."/>
            <person name="O'Laughlin M."/>
            <person name="Miner T."/>
            <person name="Herter B."/>
            <person name="Rosa B.A."/>
            <person name="Cordes M."/>
            <person name="Tomlinson C."/>
            <person name="Wollam A."/>
            <person name="Palsikar V.B."/>
            <person name="Mardis E.R."/>
            <person name="Wilson R.K."/>
        </authorList>
    </citation>
    <scope>NUCLEOTIDE SEQUENCE [LARGE SCALE GENOMIC DNA]</scope>
    <source>
        <strain evidence="3">DNF00896</strain>
    </source>
</reference>
<dbReference type="EMBL" id="LSDA01000001">
    <property type="protein sequence ID" value="KXB61227.1"/>
    <property type="molecule type" value="Genomic_DNA"/>
</dbReference>
<dbReference type="Proteomes" id="UP000070394">
    <property type="component" value="Unassembled WGS sequence"/>
</dbReference>
<name>A0A134A0M0_9FIRM</name>
<dbReference type="PATRIC" id="fig|467210.3.peg.1"/>
<sequence length="397" mass="45420">MRKRFLSVPFAIVFSIFAGFLQTPFSAGVIKDGVQKASQNSVTGEDSYKKIYRDILTNFYNTGVIGSVDEFYDSPDVDTYKSIDDSILNFYYFTLADITGDGQSEIIILKRRTNWFFNSVVQYMRIYKIFNGKAVQIYESGSYSPYLFLDNNIIVQDYSECNRDDIGIWAYDTSICNFTLLDDGKDSELIASAKDSLQNNRVKLSSDSIMDFPVTLENIAEAVEKLPDPGIDLYHNITKESKGIASSYKSLYSPILHDFHDNTSKFKLMDITGDNRDELIVKVMPKREDFYGIYGIYGIVDDKPRLIGFVTNSGGDFFVFDDNTLLSVDFSEYGTYGSEFHYYNYDPDISRFTLVKEGQYRNGDRDYLRELLKKPIKLRESDIDTDINDANIEAALK</sequence>
<evidence type="ECO:0000313" key="2">
    <source>
        <dbReference type="EMBL" id="KXB61227.1"/>
    </source>
</evidence>
<keyword evidence="1" id="KW-0732">Signal</keyword>
<dbReference type="AlphaFoldDB" id="A0A134A0M0"/>
<protein>
    <recommendedName>
        <fullName evidence="4">FG-GAP repeat protein</fullName>
    </recommendedName>
</protein>